<dbReference type="RefSeq" id="WP_047576238.1">
    <property type="nucleotide sequence ID" value="NZ_JPQT01000108.1"/>
</dbReference>
<keyword evidence="1" id="KW-0812">Transmembrane</keyword>
<reference evidence="2 3" key="1">
    <citation type="submission" date="2014-07" db="EMBL/GenBank/DDBJ databases">
        <title>Draft Genome Sequences of Environmental Pseudomonas syringae strains.</title>
        <authorList>
            <person name="Baltrus D.A."/>
            <person name="Berge O."/>
            <person name="Morris C."/>
        </authorList>
    </citation>
    <scope>NUCLEOTIDE SEQUENCE [LARGE SCALE GENOMIC DNA]</scope>
    <source>
        <strain evidence="2 3">CEB003</strain>
    </source>
</reference>
<sequence>MRPMPDKNPDSWAQVWLILSTPLWQGAIMAATITFLRALYEAKEANKWRILFESLICGALSLSASSIIDWMTWPPSLSVAAAGGAIGFIGVTAIRDLIIRFLGRKADSA</sequence>
<organism evidence="2 3">
    <name type="scientific">Pseudomonas syringae</name>
    <dbReference type="NCBI Taxonomy" id="317"/>
    <lineage>
        <taxon>Bacteria</taxon>
        <taxon>Pseudomonadati</taxon>
        <taxon>Pseudomonadota</taxon>
        <taxon>Gammaproteobacteria</taxon>
        <taxon>Pseudomonadales</taxon>
        <taxon>Pseudomonadaceae</taxon>
        <taxon>Pseudomonas</taxon>
    </lineage>
</organism>
<feature type="transmembrane region" description="Helical" evidence="1">
    <location>
        <begin position="12"/>
        <end position="38"/>
    </location>
</feature>
<dbReference type="Pfam" id="PF05106">
    <property type="entry name" value="Phage_holin_3_1"/>
    <property type="match status" value="1"/>
</dbReference>
<dbReference type="AlphaFoldDB" id="A0A085V686"/>
<feature type="transmembrane region" description="Helical" evidence="1">
    <location>
        <begin position="77"/>
        <end position="98"/>
    </location>
</feature>
<dbReference type="Proteomes" id="UP000028643">
    <property type="component" value="Unassembled WGS sequence"/>
</dbReference>
<accession>A0A085V686</accession>
<dbReference type="InterPro" id="IPR006481">
    <property type="entry name" value="Phage_lambda_GpS_holin"/>
</dbReference>
<dbReference type="NCBIfam" id="TIGR01594">
    <property type="entry name" value="holin_lambda"/>
    <property type="match status" value="1"/>
</dbReference>
<evidence type="ECO:0000256" key="1">
    <source>
        <dbReference type="SAM" id="Phobius"/>
    </source>
</evidence>
<proteinExistence type="predicted"/>
<name>A0A085V686_PSESX</name>
<protein>
    <submittedName>
        <fullName evidence="2">Holin</fullName>
    </submittedName>
</protein>
<evidence type="ECO:0000313" key="2">
    <source>
        <dbReference type="EMBL" id="KFE50949.1"/>
    </source>
</evidence>
<comment type="caution">
    <text evidence="2">The sequence shown here is derived from an EMBL/GenBank/DDBJ whole genome shotgun (WGS) entry which is preliminary data.</text>
</comment>
<feature type="transmembrane region" description="Helical" evidence="1">
    <location>
        <begin position="50"/>
        <end position="71"/>
    </location>
</feature>
<keyword evidence="1" id="KW-0472">Membrane</keyword>
<dbReference type="EMBL" id="JPQT01000108">
    <property type="protein sequence ID" value="KFE50949.1"/>
    <property type="molecule type" value="Genomic_DNA"/>
</dbReference>
<gene>
    <name evidence="2" type="ORF">IV02_16170</name>
</gene>
<keyword evidence="1" id="KW-1133">Transmembrane helix</keyword>
<evidence type="ECO:0000313" key="3">
    <source>
        <dbReference type="Proteomes" id="UP000028643"/>
    </source>
</evidence>
<dbReference type="PATRIC" id="fig|317.174.peg.3305"/>